<name>A0AAN4ZPZ4_9BILA</name>
<dbReference type="AlphaFoldDB" id="A0AAN4ZPZ4"/>
<dbReference type="InterPro" id="IPR017907">
    <property type="entry name" value="Znf_RING_CS"/>
</dbReference>
<dbReference type="InterPro" id="IPR001841">
    <property type="entry name" value="Znf_RING"/>
</dbReference>
<dbReference type="PANTHER" id="PTHR16450:SF1">
    <property type="entry name" value="PROTEIN CBG12045"/>
    <property type="match status" value="1"/>
</dbReference>
<dbReference type="Gene3D" id="3.30.40.10">
    <property type="entry name" value="Zinc/RING finger domain, C3HC4 (zinc finger)"/>
    <property type="match status" value="1"/>
</dbReference>
<dbReference type="InterPro" id="IPR013083">
    <property type="entry name" value="Znf_RING/FYVE/PHD"/>
</dbReference>
<gene>
    <name evidence="6" type="ORF">PMAYCL1PPCAC_13136</name>
</gene>
<feature type="domain" description="RING-type" evidence="5">
    <location>
        <begin position="238"/>
        <end position="283"/>
    </location>
</feature>
<dbReference type="PROSITE" id="PS50089">
    <property type="entry name" value="ZF_RING_2"/>
    <property type="match status" value="1"/>
</dbReference>
<dbReference type="Proteomes" id="UP001328107">
    <property type="component" value="Unassembled WGS sequence"/>
</dbReference>
<dbReference type="GO" id="GO:0008270">
    <property type="term" value="F:zinc ion binding"/>
    <property type="evidence" value="ECO:0007669"/>
    <property type="project" value="UniProtKB-KW"/>
</dbReference>
<comment type="caution">
    <text evidence="6">The sequence shown here is derived from an EMBL/GenBank/DDBJ whole genome shotgun (WGS) entry which is preliminary data.</text>
</comment>
<evidence type="ECO:0000256" key="4">
    <source>
        <dbReference type="PROSITE-ProRule" id="PRU00175"/>
    </source>
</evidence>
<sequence length="284" mass="32834">MFSLPTPPRPDCPIRCLFSPRSVSPPCIECKNWLTTSRIKCLKDDMDNYDPDDPSFYYRTSDSLTRSRPQCISTCIESLTRGIALEDYCRNCAQWIEAYVVARELDSQMRKIISARCDLERHKTLLKQSRLEYRQLLEHGLHDLPPLPMLDVIDPLIGHIGDPVEAPLAGTDFFARENQLELTKRLRSHSKRADYEQEGLIPAVAVLSAEEEKTKVLGERKMRRRLDRESKLTYTRACWLCRVMNPVERAMYKECGHIVCLPCAEDAREKSHAEVRDKCPMCRT</sequence>
<dbReference type="PROSITE" id="PS00518">
    <property type="entry name" value="ZF_RING_1"/>
    <property type="match status" value="1"/>
</dbReference>
<protein>
    <recommendedName>
        <fullName evidence="5">RING-type domain-containing protein</fullName>
    </recommendedName>
</protein>
<evidence type="ECO:0000256" key="1">
    <source>
        <dbReference type="ARBA" id="ARBA00022723"/>
    </source>
</evidence>
<evidence type="ECO:0000256" key="2">
    <source>
        <dbReference type="ARBA" id="ARBA00022771"/>
    </source>
</evidence>
<accession>A0AAN4ZPZ4</accession>
<keyword evidence="3" id="KW-0862">Zinc</keyword>
<reference evidence="7" key="1">
    <citation type="submission" date="2022-10" db="EMBL/GenBank/DDBJ databases">
        <title>Genome assembly of Pristionchus species.</title>
        <authorList>
            <person name="Yoshida K."/>
            <person name="Sommer R.J."/>
        </authorList>
    </citation>
    <scope>NUCLEOTIDE SEQUENCE [LARGE SCALE GENOMIC DNA]</scope>
    <source>
        <strain evidence="7">RS5460</strain>
    </source>
</reference>
<evidence type="ECO:0000256" key="3">
    <source>
        <dbReference type="ARBA" id="ARBA00022833"/>
    </source>
</evidence>
<keyword evidence="1" id="KW-0479">Metal-binding</keyword>
<feature type="non-terminal residue" evidence="6">
    <location>
        <position position="284"/>
    </location>
</feature>
<evidence type="ECO:0000313" key="6">
    <source>
        <dbReference type="EMBL" id="GMR42941.1"/>
    </source>
</evidence>
<dbReference type="PANTHER" id="PTHR16450">
    <property type="entry name" value="RING FINGER PROTEIN 186"/>
    <property type="match status" value="1"/>
</dbReference>
<dbReference type="EMBL" id="BTRK01000003">
    <property type="protein sequence ID" value="GMR42941.1"/>
    <property type="molecule type" value="Genomic_DNA"/>
</dbReference>
<proteinExistence type="predicted"/>
<evidence type="ECO:0000313" key="7">
    <source>
        <dbReference type="Proteomes" id="UP001328107"/>
    </source>
</evidence>
<evidence type="ECO:0000259" key="5">
    <source>
        <dbReference type="PROSITE" id="PS50089"/>
    </source>
</evidence>
<keyword evidence="2 4" id="KW-0863">Zinc-finger</keyword>
<organism evidence="6 7">
    <name type="scientific">Pristionchus mayeri</name>
    <dbReference type="NCBI Taxonomy" id="1317129"/>
    <lineage>
        <taxon>Eukaryota</taxon>
        <taxon>Metazoa</taxon>
        <taxon>Ecdysozoa</taxon>
        <taxon>Nematoda</taxon>
        <taxon>Chromadorea</taxon>
        <taxon>Rhabditida</taxon>
        <taxon>Rhabditina</taxon>
        <taxon>Diplogasteromorpha</taxon>
        <taxon>Diplogasteroidea</taxon>
        <taxon>Neodiplogasteridae</taxon>
        <taxon>Pristionchus</taxon>
    </lineage>
</organism>
<keyword evidence="7" id="KW-1185">Reference proteome</keyword>
<dbReference type="SUPFAM" id="SSF57850">
    <property type="entry name" value="RING/U-box"/>
    <property type="match status" value="1"/>
</dbReference>